<dbReference type="RefSeq" id="WP_227708791.1">
    <property type="nucleotide sequence ID" value="NZ_JAJEQX010000036.1"/>
</dbReference>
<organism evidence="1 2">
    <name type="scientific">Ruminococcus turbiniformis</name>
    <dbReference type="NCBI Taxonomy" id="2881258"/>
    <lineage>
        <taxon>Bacteria</taxon>
        <taxon>Bacillati</taxon>
        <taxon>Bacillota</taxon>
        <taxon>Clostridia</taxon>
        <taxon>Eubacteriales</taxon>
        <taxon>Oscillospiraceae</taxon>
        <taxon>Ruminococcus</taxon>
    </lineage>
</organism>
<evidence type="ECO:0000313" key="1">
    <source>
        <dbReference type="EMBL" id="MCC2255808.1"/>
    </source>
</evidence>
<dbReference type="Proteomes" id="UP001198151">
    <property type="component" value="Unassembled WGS sequence"/>
</dbReference>
<evidence type="ECO:0000313" key="2">
    <source>
        <dbReference type="Proteomes" id="UP001198151"/>
    </source>
</evidence>
<dbReference type="EMBL" id="JAJEQX010000036">
    <property type="protein sequence ID" value="MCC2255808.1"/>
    <property type="molecule type" value="Genomic_DNA"/>
</dbReference>
<proteinExistence type="predicted"/>
<protein>
    <submittedName>
        <fullName evidence="1">Uncharacterized protein</fullName>
    </submittedName>
</protein>
<sequence length="82" mass="9386">MKNEKIKVMPVKKKHTHLTATLSLPLRLHERAWIITGVRSLSTSLVQQILEVSQDGVVFETENTVYHLTYARRPAEIEVMCA</sequence>
<name>A0ABS8G2I4_9FIRM</name>
<keyword evidence="2" id="KW-1185">Reference proteome</keyword>
<comment type="caution">
    <text evidence="1">The sequence shown here is derived from an EMBL/GenBank/DDBJ whole genome shotgun (WGS) entry which is preliminary data.</text>
</comment>
<accession>A0ABS8G2I4</accession>
<gene>
    <name evidence="1" type="ORF">LKD70_15545</name>
</gene>
<reference evidence="1 2" key="1">
    <citation type="submission" date="2021-10" db="EMBL/GenBank/DDBJ databases">
        <title>Anaerobic single-cell dispensing facilitates the cultivation of human gut bacteria.</title>
        <authorList>
            <person name="Afrizal A."/>
        </authorList>
    </citation>
    <scope>NUCLEOTIDE SEQUENCE [LARGE SCALE GENOMIC DNA]</scope>
    <source>
        <strain evidence="1 2">CLA-AA-H200</strain>
    </source>
</reference>